<dbReference type="InterPro" id="IPR058240">
    <property type="entry name" value="rSAM_sf"/>
</dbReference>
<keyword evidence="9 11" id="KW-0411">Iron-sulfur</keyword>
<dbReference type="AlphaFoldDB" id="F2LWU8"/>
<evidence type="ECO:0000256" key="4">
    <source>
        <dbReference type="ARBA" id="ARBA00022485"/>
    </source>
</evidence>
<reference evidence="15" key="2">
    <citation type="submission" date="2011-03" db="EMBL/GenBank/DDBJ databases">
        <title>The complete genome of Hippea maritima DSM 10411.</title>
        <authorList>
            <consortium name="US DOE Joint Genome Institute (JGI-PGF)"/>
            <person name="Lucas S."/>
            <person name="Copeland A."/>
            <person name="Lapidus A."/>
            <person name="Bruce D."/>
            <person name="Goodwin L."/>
            <person name="Pitluck S."/>
            <person name="Peters L."/>
            <person name="Kyrpides N."/>
            <person name="Mavromatis K."/>
            <person name="Pagani I."/>
            <person name="Ivanova N."/>
            <person name="Mikhailova N."/>
            <person name="Lu M."/>
            <person name="Detter J.C."/>
            <person name="Tapia R."/>
            <person name="Han C."/>
            <person name="Land M."/>
            <person name="Hauser L."/>
            <person name="Markowitz V."/>
            <person name="Cheng J.-F."/>
            <person name="Hugenholtz P."/>
            <person name="Woyke T."/>
            <person name="Wu D."/>
            <person name="Spring S."/>
            <person name="Schroeder M."/>
            <person name="Brambilla E."/>
            <person name="Klenk H.-P."/>
            <person name="Eisen J.A."/>
        </authorList>
    </citation>
    <scope>NUCLEOTIDE SEQUENCE [LARGE SCALE GENOMIC DNA]</scope>
    <source>
        <strain evidence="15">ATCC 700847 / DSM 10411 / MH2</strain>
    </source>
</reference>
<dbReference type="InterPro" id="IPR003739">
    <property type="entry name" value="Lys_aminomutase/Glu_NH3_mut"/>
</dbReference>
<dbReference type="EMBL" id="CP002606">
    <property type="protein sequence ID" value="AEA33076.1"/>
    <property type="molecule type" value="Genomic_DNA"/>
</dbReference>
<dbReference type="InterPro" id="IPR025895">
    <property type="entry name" value="LAM_C_dom"/>
</dbReference>
<keyword evidence="6 11" id="KW-0479">Metal-binding</keyword>
<dbReference type="OrthoDB" id="9768064at2"/>
<keyword evidence="10 14" id="KW-0413">Isomerase</keyword>
<feature type="binding site" evidence="11">
    <location>
        <position position="69"/>
    </location>
    <ligand>
        <name>[4Fe-4S] cluster</name>
        <dbReference type="ChEBI" id="CHEBI:49883"/>
        <note>4Fe-4S-S-AdoMet</note>
    </ligand>
</feature>
<evidence type="ECO:0000256" key="9">
    <source>
        <dbReference type="ARBA" id="ARBA00023014"/>
    </source>
</evidence>
<evidence type="ECO:0000256" key="7">
    <source>
        <dbReference type="ARBA" id="ARBA00022898"/>
    </source>
</evidence>
<keyword evidence="8" id="KW-0408">Iron</keyword>
<dbReference type="NCBIfam" id="TIGR00238">
    <property type="entry name" value="KamA family radical SAM protein"/>
    <property type="match status" value="1"/>
</dbReference>
<dbReference type="Proteomes" id="UP000008139">
    <property type="component" value="Chromosome"/>
</dbReference>
<evidence type="ECO:0000313" key="14">
    <source>
        <dbReference type="EMBL" id="AEA33076.1"/>
    </source>
</evidence>
<comment type="cofactor">
    <cofactor evidence="2">
        <name>[4Fe-4S] cluster</name>
        <dbReference type="ChEBI" id="CHEBI:49883"/>
    </cofactor>
</comment>
<dbReference type="CDD" id="cd01335">
    <property type="entry name" value="Radical_SAM"/>
    <property type="match status" value="1"/>
</dbReference>
<keyword evidence="5" id="KW-0949">S-adenosyl-L-methionine</keyword>
<evidence type="ECO:0000313" key="15">
    <source>
        <dbReference type="Proteomes" id="UP000008139"/>
    </source>
</evidence>
<dbReference type="PROSITE" id="PS51918">
    <property type="entry name" value="RADICAL_SAM"/>
    <property type="match status" value="1"/>
</dbReference>
<dbReference type="Pfam" id="PF04055">
    <property type="entry name" value="Radical_SAM"/>
    <property type="match status" value="1"/>
</dbReference>
<dbReference type="SMR" id="F2LWU8"/>
<evidence type="ECO:0000256" key="5">
    <source>
        <dbReference type="ARBA" id="ARBA00022691"/>
    </source>
</evidence>
<keyword evidence="15" id="KW-1185">Reference proteome</keyword>
<comment type="similarity">
    <text evidence="3">Belongs to the radical SAM superfamily. KamA family.</text>
</comment>
<evidence type="ECO:0000256" key="10">
    <source>
        <dbReference type="ARBA" id="ARBA00023235"/>
    </source>
</evidence>
<accession>F2LWU8</accession>
<dbReference type="Pfam" id="PF12544">
    <property type="entry name" value="LAM_C"/>
    <property type="match status" value="1"/>
</dbReference>
<dbReference type="InterPro" id="IPR007197">
    <property type="entry name" value="rSAM"/>
</dbReference>
<feature type="binding site" evidence="11">
    <location>
        <position position="65"/>
    </location>
    <ligand>
        <name>[4Fe-4S] cluster</name>
        <dbReference type="ChEBI" id="CHEBI:49883"/>
        <note>4Fe-4S-S-AdoMet</note>
    </ligand>
</feature>
<dbReference type="FunCoup" id="F2LWU8">
    <property type="interactions" value="51"/>
</dbReference>
<dbReference type="Gene3D" id="3.20.20.70">
    <property type="entry name" value="Aldolase class I"/>
    <property type="match status" value="1"/>
</dbReference>
<evidence type="ECO:0000256" key="6">
    <source>
        <dbReference type="ARBA" id="ARBA00022723"/>
    </source>
</evidence>
<sequence>MSVKLNNYLCGIIHKKGIKSQFCFSKGELFLNGNKDPLGEKKHSKAKGLIHRYTDRVVLTVTNKCFAYCRFCFRKNNWQSFEGFSLEESVNYLKKTKNVREVLISGGDPFFLSNKKLAEILTAIRSIKHISTIRIGSRVLSSLPIRIDNQTAEMLKLFKPIWIAAHINHPDEITDEFKKSARLLLDSGIPIVSQTVLLKNINDNETTLKKLFCSLVDIGIKPYYLFGCDQAVGNGIFRVSIDKALSLMEKLRGKISGLCMPTFSFDLPSGYGKVTLEPNRIIKRNGNIFTFKNFEGKEINYTDV</sequence>
<gene>
    <name evidence="14" type="ordered locus">Hipma_0096</name>
</gene>
<dbReference type="SUPFAM" id="SSF102114">
    <property type="entry name" value="Radical SAM enzymes"/>
    <property type="match status" value="1"/>
</dbReference>
<dbReference type="STRING" id="760142.Hipma_0096"/>
<dbReference type="GO" id="GO:0051539">
    <property type="term" value="F:4 iron, 4 sulfur cluster binding"/>
    <property type="evidence" value="ECO:0007669"/>
    <property type="project" value="UniProtKB-KW"/>
</dbReference>
<dbReference type="GO" id="GO:0050066">
    <property type="term" value="F:L-lysine 2,3-aminomutase activity"/>
    <property type="evidence" value="ECO:0007669"/>
    <property type="project" value="UniProtKB-EC"/>
</dbReference>
<keyword evidence="7 12" id="KW-0663">Pyridoxal phosphate</keyword>
<dbReference type="InterPro" id="IPR013785">
    <property type="entry name" value="Aldolase_TIM"/>
</dbReference>
<feature type="modified residue" description="N6-(pyridoxal phosphate)lysine" evidence="12">
    <location>
        <position position="273"/>
    </location>
</feature>
<dbReference type="EC" id="5.4.3.2" evidence="14"/>
<dbReference type="RefSeq" id="WP_013681121.1">
    <property type="nucleotide sequence ID" value="NC_015318.1"/>
</dbReference>
<evidence type="ECO:0000256" key="11">
    <source>
        <dbReference type="PIRSR" id="PIRSR004911-1"/>
    </source>
</evidence>
<evidence type="ECO:0000256" key="8">
    <source>
        <dbReference type="ARBA" id="ARBA00023004"/>
    </source>
</evidence>
<dbReference type="InParanoid" id="F2LWU8"/>
<feature type="domain" description="Radical SAM core" evidence="13">
    <location>
        <begin position="51"/>
        <end position="258"/>
    </location>
</feature>
<dbReference type="PANTHER" id="PTHR30538:SF1">
    <property type="entry name" value="L-LYSINE 2,3-AMINOMUTASE"/>
    <property type="match status" value="1"/>
</dbReference>
<dbReference type="PANTHER" id="PTHR30538">
    <property type="entry name" value="LYSINE 2,3-AMINOMUTASE-RELATED"/>
    <property type="match status" value="1"/>
</dbReference>
<reference evidence="14 15" key="1">
    <citation type="journal article" date="2011" name="Stand. Genomic Sci.">
        <title>Complete genome sequence of the thermophilic sulfur-reducer Hippea maritima type strain (MH(2)).</title>
        <authorList>
            <person name="Huntemann M."/>
            <person name="Lu M."/>
            <person name="Nolan M."/>
            <person name="Lapidus A."/>
            <person name="Lucas S."/>
            <person name="Hammon N."/>
            <person name="Deshpande S."/>
            <person name="Cheng J.F."/>
            <person name="Tapia R."/>
            <person name="Han C."/>
            <person name="Goodwin L."/>
            <person name="Pitluck S."/>
            <person name="Liolios K."/>
            <person name="Pagani I."/>
            <person name="Ivanova N."/>
            <person name="Ovchinikova G."/>
            <person name="Pati A."/>
            <person name="Chen A."/>
            <person name="Palaniappan K."/>
            <person name="Land M."/>
            <person name="Hauser L."/>
            <person name="Jeffries C.D."/>
            <person name="Detter J.C."/>
            <person name="Brambilla E.M."/>
            <person name="Rohde M."/>
            <person name="Spring S."/>
            <person name="Goker M."/>
            <person name="Woyke T."/>
            <person name="Bristow J."/>
            <person name="Eisen J.A."/>
            <person name="Markowitz V."/>
            <person name="Hugenholtz P."/>
            <person name="Kyrpides N.C."/>
            <person name="Klenk H.P."/>
            <person name="Mavromatis K."/>
        </authorList>
    </citation>
    <scope>NUCLEOTIDE SEQUENCE [LARGE SCALE GENOMIC DNA]</scope>
    <source>
        <strain evidence="15">ATCC 700847 / DSM 10411 / MH2</strain>
    </source>
</reference>
<keyword evidence="4 11" id="KW-0004">4Fe-4S</keyword>
<dbReference type="PIRSF" id="PIRSF004911">
    <property type="entry name" value="DUF160"/>
    <property type="match status" value="1"/>
</dbReference>
<feature type="binding site" evidence="11">
    <location>
        <position position="72"/>
    </location>
    <ligand>
        <name>[4Fe-4S] cluster</name>
        <dbReference type="ChEBI" id="CHEBI:49883"/>
        <note>4Fe-4S-S-AdoMet</note>
    </ligand>
</feature>
<dbReference type="GO" id="GO:0046872">
    <property type="term" value="F:metal ion binding"/>
    <property type="evidence" value="ECO:0007669"/>
    <property type="project" value="UniProtKB-KW"/>
</dbReference>
<dbReference type="SFLD" id="SFLDS00029">
    <property type="entry name" value="Radical_SAM"/>
    <property type="match status" value="1"/>
</dbReference>
<evidence type="ECO:0000256" key="1">
    <source>
        <dbReference type="ARBA" id="ARBA00001933"/>
    </source>
</evidence>
<dbReference type="eggNOG" id="COG1509">
    <property type="taxonomic scope" value="Bacteria"/>
</dbReference>
<evidence type="ECO:0000256" key="12">
    <source>
        <dbReference type="PIRSR" id="PIRSR603739-50"/>
    </source>
</evidence>
<comment type="cofactor">
    <cofactor evidence="1 12">
        <name>pyridoxal 5'-phosphate</name>
        <dbReference type="ChEBI" id="CHEBI:597326"/>
    </cofactor>
</comment>
<name>F2LWU8_HIPMA</name>
<dbReference type="KEGG" id="hmr:Hipma_0096"/>
<protein>
    <submittedName>
        <fullName evidence="14">Lysine 2,3-aminomutase</fullName>
        <ecNumber evidence="14">5.4.3.2</ecNumber>
    </submittedName>
</protein>
<evidence type="ECO:0000256" key="3">
    <source>
        <dbReference type="ARBA" id="ARBA00008703"/>
    </source>
</evidence>
<dbReference type="SFLD" id="SFLDG01070">
    <property type="entry name" value="PLP-dependent"/>
    <property type="match status" value="1"/>
</dbReference>
<proteinExistence type="inferred from homology"/>
<evidence type="ECO:0000256" key="2">
    <source>
        <dbReference type="ARBA" id="ARBA00001966"/>
    </source>
</evidence>
<organism evidence="14 15">
    <name type="scientific">Hippea maritima (strain ATCC 700847 / DSM 10411 / MH2)</name>
    <dbReference type="NCBI Taxonomy" id="760142"/>
    <lineage>
        <taxon>Bacteria</taxon>
        <taxon>Pseudomonadati</taxon>
        <taxon>Campylobacterota</taxon>
        <taxon>Desulfurellia</taxon>
        <taxon>Desulfurellales</taxon>
        <taxon>Hippeaceae</taxon>
        <taxon>Hippea</taxon>
    </lineage>
</organism>
<dbReference type="HOGENOM" id="CLU_032161_0_1_7"/>
<evidence type="ECO:0000259" key="13">
    <source>
        <dbReference type="PROSITE" id="PS51918"/>
    </source>
</evidence>